<dbReference type="Pfam" id="PF03992">
    <property type="entry name" value="ABM"/>
    <property type="match status" value="1"/>
</dbReference>
<dbReference type="EMBL" id="JBHTCG010000013">
    <property type="protein sequence ID" value="MFC7384697.1"/>
    <property type="molecule type" value="Genomic_DNA"/>
</dbReference>
<evidence type="ECO:0000313" key="3">
    <source>
        <dbReference type="Proteomes" id="UP001596496"/>
    </source>
</evidence>
<name>A0ABW2P8A3_9ACTN</name>
<dbReference type="RefSeq" id="WP_380828517.1">
    <property type="nucleotide sequence ID" value="NZ_JBHTCG010000013.1"/>
</dbReference>
<feature type="domain" description="ABM" evidence="1">
    <location>
        <begin position="4"/>
        <end position="59"/>
    </location>
</feature>
<keyword evidence="2" id="KW-0503">Monooxygenase</keyword>
<evidence type="ECO:0000259" key="1">
    <source>
        <dbReference type="Pfam" id="PF03992"/>
    </source>
</evidence>
<comment type="caution">
    <text evidence="2">The sequence shown here is derived from an EMBL/GenBank/DDBJ whole genome shotgun (WGS) entry which is preliminary data.</text>
</comment>
<keyword evidence="2" id="KW-0560">Oxidoreductase</keyword>
<protein>
    <submittedName>
        <fullName evidence="2">Antibiotic biosynthesis monooxygenase</fullName>
    </submittedName>
</protein>
<organism evidence="2 3">
    <name type="scientific">Sphaerisporangium rhizosphaerae</name>
    <dbReference type="NCBI Taxonomy" id="2269375"/>
    <lineage>
        <taxon>Bacteria</taxon>
        <taxon>Bacillati</taxon>
        <taxon>Actinomycetota</taxon>
        <taxon>Actinomycetes</taxon>
        <taxon>Streptosporangiales</taxon>
        <taxon>Streptosporangiaceae</taxon>
        <taxon>Sphaerisporangium</taxon>
    </lineage>
</organism>
<sequence length="99" mass="10868">MSKVVIVRYETRPESADENQRLVEDVMSELAHDDPGGLRYAAFRLGDGVSFVHIVVGEDDREPLADSAAFKAFQRGIGERVVPGTLARSEAAIVGSYRF</sequence>
<evidence type="ECO:0000313" key="2">
    <source>
        <dbReference type="EMBL" id="MFC7384697.1"/>
    </source>
</evidence>
<keyword evidence="3" id="KW-1185">Reference proteome</keyword>
<dbReference type="Proteomes" id="UP001596496">
    <property type="component" value="Unassembled WGS sequence"/>
</dbReference>
<accession>A0ABW2P8A3</accession>
<reference evidence="3" key="1">
    <citation type="journal article" date="2019" name="Int. J. Syst. Evol. Microbiol.">
        <title>The Global Catalogue of Microorganisms (GCM) 10K type strain sequencing project: providing services to taxonomists for standard genome sequencing and annotation.</title>
        <authorList>
            <consortium name="The Broad Institute Genomics Platform"/>
            <consortium name="The Broad Institute Genome Sequencing Center for Infectious Disease"/>
            <person name="Wu L."/>
            <person name="Ma J."/>
        </authorList>
    </citation>
    <scope>NUCLEOTIDE SEQUENCE [LARGE SCALE GENOMIC DNA]</scope>
    <source>
        <strain evidence="3">CECT 7649</strain>
    </source>
</reference>
<dbReference type="GO" id="GO:0004497">
    <property type="term" value="F:monooxygenase activity"/>
    <property type="evidence" value="ECO:0007669"/>
    <property type="project" value="UniProtKB-KW"/>
</dbReference>
<gene>
    <name evidence="2" type="ORF">ACFQSB_20965</name>
</gene>
<dbReference type="InterPro" id="IPR007138">
    <property type="entry name" value="ABM_dom"/>
</dbReference>
<proteinExistence type="predicted"/>